<dbReference type="AlphaFoldDB" id="A0AAV4QDW8"/>
<evidence type="ECO:0000313" key="2">
    <source>
        <dbReference type="Proteomes" id="UP001054945"/>
    </source>
</evidence>
<organism evidence="1 2">
    <name type="scientific">Caerostris extrusa</name>
    <name type="common">Bark spider</name>
    <name type="synonym">Caerostris bankana</name>
    <dbReference type="NCBI Taxonomy" id="172846"/>
    <lineage>
        <taxon>Eukaryota</taxon>
        <taxon>Metazoa</taxon>
        <taxon>Ecdysozoa</taxon>
        <taxon>Arthropoda</taxon>
        <taxon>Chelicerata</taxon>
        <taxon>Arachnida</taxon>
        <taxon>Araneae</taxon>
        <taxon>Araneomorphae</taxon>
        <taxon>Entelegynae</taxon>
        <taxon>Araneoidea</taxon>
        <taxon>Araneidae</taxon>
        <taxon>Caerostris</taxon>
    </lineage>
</organism>
<name>A0AAV4QDW8_CAEEX</name>
<sequence length="119" mass="13600">MAGWNVLILNHAGALKELRNILFYLSCGTAREGSNIIHFKEATLFVSGGDRHEFATGLVVSKTMKQNVFDFTPFNNRLCSLRLRSYMLNISNLCICLECSSKEQMECWTEEQKVDFLKI</sequence>
<comment type="caution">
    <text evidence="1">The sequence shown here is derived from an EMBL/GenBank/DDBJ whole genome shotgun (WGS) entry which is preliminary data.</text>
</comment>
<proteinExistence type="predicted"/>
<dbReference type="EMBL" id="BPLR01005957">
    <property type="protein sequence ID" value="GIY06422.1"/>
    <property type="molecule type" value="Genomic_DNA"/>
</dbReference>
<evidence type="ECO:0000313" key="1">
    <source>
        <dbReference type="EMBL" id="GIY06422.1"/>
    </source>
</evidence>
<protein>
    <submittedName>
        <fullName evidence="1">Uncharacterized protein</fullName>
    </submittedName>
</protein>
<keyword evidence="2" id="KW-1185">Reference proteome</keyword>
<reference evidence="1 2" key="1">
    <citation type="submission" date="2021-06" db="EMBL/GenBank/DDBJ databases">
        <title>Caerostris extrusa draft genome.</title>
        <authorList>
            <person name="Kono N."/>
            <person name="Arakawa K."/>
        </authorList>
    </citation>
    <scope>NUCLEOTIDE SEQUENCE [LARGE SCALE GENOMIC DNA]</scope>
</reference>
<gene>
    <name evidence="1" type="ORF">CEXT_150601</name>
</gene>
<accession>A0AAV4QDW8</accession>
<dbReference type="Proteomes" id="UP001054945">
    <property type="component" value="Unassembled WGS sequence"/>
</dbReference>